<dbReference type="InterPro" id="IPR017937">
    <property type="entry name" value="Thioredoxin_CS"/>
</dbReference>
<dbReference type="PROSITE" id="PS00194">
    <property type="entry name" value="THIOREDOXIN_1"/>
    <property type="match status" value="1"/>
</dbReference>
<dbReference type="InterPro" id="IPR036249">
    <property type="entry name" value="Thioredoxin-like_sf"/>
</dbReference>
<dbReference type="Proteomes" id="UP000295497">
    <property type="component" value="Chromosome"/>
</dbReference>
<dbReference type="GO" id="GO:0016209">
    <property type="term" value="F:antioxidant activity"/>
    <property type="evidence" value="ECO:0007669"/>
    <property type="project" value="InterPro"/>
</dbReference>
<dbReference type="PANTHER" id="PTHR42852:SF13">
    <property type="entry name" value="PROTEIN DIPZ"/>
    <property type="match status" value="1"/>
</dbReference>
<reference evidence="4 5" key="1">
    <citation type="submission" date="2014-02" db="EMBL/GenBank/DDBJ databases">
        <title>The small core and large imbalanced accessory genome model reveals a collaborative survival strategy of Sorangium cellulosum strains in nature.</title>
        <authorList>
            <person name="Han K."/>
            <person name="Peng R."/>
            <person name="Blom J."/>
            <person name="Li Y.-Z."/>
        </authorList>
    </citation>
    <scope>NUCLEOTIDE SEQUENCE [LARGE SCALE GENOMIC DNA]</scope>
    <source>
        <strain evidence="4 5">So0157-18</strain>
    </source>
</reference>
<dbReference type="GO" id="GO:0016491">
    <property type="term" value="F:oxidoreductase activity"/>
    <property type="evidence" value="ECO:0007669"/>
    <property type="project" value="InterPro"/>
</dbReference>
<sequence>MPTPVKWTTIAQILFILVAAVAVYGFVHAAQNDQRSTGCKAMCALRPAYAGRNRLAPDFELPDMNGKPVRLSSFRGKTVFLNFWTKTCAPCLQEMPALAELGRIAQSRKDFVVLTISTDEGPDDVRDALKVALNGDPPFPVLFDPESKVVLDQYGTQLYPETWIIDPNGIIRARFDGARDWSSSLAIDVGEMVSRWGGCPVEIYKGQPRGGFAGLCTDDS</sequence>
<protein>
    <recommendedName>
        <fullName evidence="2">Thioredoxin domain-containing protein</fullName>
    </recommendedName>
</protein>
<dbReference type="Proteomes" id="UP000075604">
    <property type="component" value="Unassembled WGS sequence"/>
</dbReference>
<dbReference type="PANTHER" id="PTHR42852">
    <property type="entry name" value="THIOL:DISULFIDE INTERCHANGE PROTEIN DSBE"/>
    <property type="match status" value="1"/>
</dbReference>
<dbReference type="InterPro" id="IPR013766">
    <property type="entry name" value="Thioredoxin_domain"/>
</dbReference>
<dbReference type="InterPro" id="IPR000866">
    <property type="entry name" value="AhpC/TSA"/>
</dbReference>
<evidence type="ECO:0000259" key="2">
    <source>
        <dbReference type="PROSITE" id="PS51352"/>
    </source>
</evidence>
<evidence type="ECO:0000313" key="6">
    <source>
        <dbReference type="Proteomes" id="UP000295497"/>
    </source>
</evidence>
<dbReference type="EMBL" id="JELX01003206">
    <property type="protein sequence ID" value="KYF52983.1"/>
    <property type="molecule type" value="Genomic_DNA"/>
</dbReference>
<name>A0A150PBC2_SORCE</name>
<proteinExistence type="predicted"/>
<dbReference type="EMBL" id="CP012672">
    <property type="protein sequence ID" value="AUX37774.1"/>
    <property type="molecule type" value="Genomic_DNA"/>
</dbReference>
<dbReference type="Pfam" id="PF00578">
    <property type="entry name" value="AhpC-TSA"/>
    <property type="match status" value="1"/>
</dbReference>
<dbReference type="AlphaFoldDB" id="A0A150PBC2"/>
<keyword evidence="1" id="KW-0676">Redox-active center</keyword>
<evidence type="ECO:0000313" key="4">
    <source>
        <dbReference type="EMBL" id="KYF52983.1"/>
    </source>
</evidence>
<gene>
    <name evidence="4" type="ORF">BE04_08645</name>
    <name evidence="3" type="ORF">SOCE836_100060</name>
</gene>
<accession>A0A150PBC2</accession>
<dbReference type="InterPro" id="IPR050553">
    <property type="entry name" value="Thioredoxin_ResA/DsbE_sf"/>
</dbReference>
<evidence type="ECO:0000313" key="3">
    <source>
        <dbReference type="EMBL" id="AUX37774.1"/>
    </source>
</evidence>
<organism evidence="4 5">
    <name type="scientific">Sorangium cellulosum</name>
    <name type="common">Polyangium cellulosum</name>
    <dbReference type="NCBI Taxonomy" id="56"/>
    <lineage>
        <taxon>Bacteria</taxon>
        <taxon>Pseudomonadati</taxon>
        <taxon>Myxococcota</taxon>
        <taxon>Polyangia</taxon>
        <taxon>Polyangiales</taxon>
        <taxon>Polyangiaceae</taxon>
        <taxon>Sorangium</taxon>
    </lineage>
</organism>
<reference evidence="3 6" key="2">
    <citation type="submission" date="2015-09" db="EMBL/GenBank/DDBJ databases">
        <title>Sorangium comparison.</title>
        <authorList>
            <person name="Zaburannyi N."/>
            <person name="Bunk B."/>
            <person name="Overmann J."/>
            <person name="Mueller R."/>
        </authorList>
    </citation>
    <scope>NUCLEOTIDE SEQUENCE [LARGE SCALE GENOMIC DNA]</scope>
    <source>
        <strain evidence="3 6">So ce836</strain>
    </source>
</reference>
<dbReference type="PROSITE" id="PS51352">
    <property type="entry name" value="THIOREDOXIN_2"/>
    <property type="match status" value="1"/>
</dbReference>
<evidence type="ECO:0000256" key="1">
    <source>
        <dbReference type="ARBA" id="ARBA00023284"/>
    </source>
</evidence>
<evidence type="ECO:0000313" key="5">
    <source>
        <dbReference type="Proteomes" id="UP000075604"/>
    </source>
</evidence>
<feature type="domain" description="Thioredoxin" evidence="2">
    <location>
        <begin position="50"/>
        <end position="194"/>
    </location>
</feature>
<dbReference type="Gene3D" id="3.40.30.10">
    <property type="entry name" value="Glutaredoxin"/>
    <property type="match status" value="1"/>
</dbReference>
<dbReference type="SUPFAM" id="SSF52833">
    <property type="entry name" value="Thioredoxin-like"/>
    <property type="match status" value="1"/>
</dbReference>
<dbReference type="CDD" id="cd02966">
    <property type="entry name" value="TlpA_like_family"/>
    <property type="match status" value="1"/>
</dbReference>